<proteinExistence type="predicted"/>
<dbReference type="SUPFAM" id="SSF49785">
    <property type="entry name" value="Galactose-binding domain-like"/>
    <property type="match status" value="1"/>
</dbReference>
<dbReference type="STRING" id="796937.HMPREF9630_00085"/>
<dbReference type="SUPFAM" id="SSF56436">
    <property type="entry name" value="C-type lectin-like"/>
    <property type="match status" value="1"/>
</dbReference>
<feature type="domain" description="C-type lectin" evidence="3">
    <location>
        <begin position="190"/>
        <end position="297"/>
    </location>
</feature>
<dbReference type="HOGENOM" id="CLU_364411_0_0_9"/>
<organism evidence="4 5">
    <name type="scientific">Peptoanaerobacter stomatis</name>
    <dbReference type="NCBI Taxonomy" id="796937"/>
    <lineage>
        <taxon>Bacteria</taxon>
        <taxon>Bacillati</taxon>
        <taxon>Bacillota</taxon>
        <taxon>Clostridia</taxon>
        <taxon>Peptostreptococcales</taxon>
        <taxon>Filifactoraceae</taxon>
        <taxon>Peptoanaerobacter</taxon>
    </lineage>
</organism>
<dbReference type="InterPro" id="IPR036582">
    <property type="entry name" value="Mao_N_sf"/>
</dbReference>
<dbReference type="SMART" id="SM00034">
    <property type="entry name" value="CLECT"/>
    <property type="match status" value="1"/>
</dbReference>
<dbReference type="Gene3D" id="3.10.100.10">
    <property type="entry name" value="Mannose-Binding Protein A, subunit A"/>
    <property type="match status" value="1"/>
</dbReference>
<dbReference type="PANTHER" id="PTHR22803">
    <property type="entry name" value="MANNOSE, PHOSPHOLIPASE, LECTIN RECEPTOR RELATED"/>
    <property type="match status" value="1"/>
</dbReference>
<dbReference type="AlphaFoldDB" id="G9XE32"/>
<gene>
    <name evidence="4" type="ORF">HMPREF9628_00376</name>
</gene>
<dbReference type="PROSITE" id="PS50041">
    <property type="entry name" value="C_TYPE_LECTIN_2"/>
    <property type="match status" value="1"/>
</dbReference>
<protein>
    <recommendedName>
        <fullName evidence="3">C-type lectin domain-containing protein</fullName>
    </recommendedName>
</protein>
<dbReference type="InterPro" id="IPR012854">
    <property type="entry name" value="Cu_amine_oxidase-like_N"/>
</dbReference>
<dbReference type="Pfam" id="PF07833">
    <property type="entry name" value="Cu_amine_oxidN1"/>
    <property type="match status" value="1"/>
</dbReference>
<reference evidence="4 5" key="1">
    <citation type="submission" date="2011-08" db="EMBL/GenBank/DDBJ databases">
        <title>The Genome Sequence of Eubacteriaceae bacterium CM5.</title>
        <authorList>
            <consortium name="The Broad Institute Genome Sequencing Platform"/>
            <person name="Earl A."/>
            <person name="Ward D."/>
            <person name="Feldgarden M."/>
            <person name="Gevers D."/>
            <person name="Sizova M."/>
            <person name="Hazen A."/>
            <person name="Epstein S."/>
            <person name="Young S.K."/>
            <person name="Zeng Q."/>
            <person name="Gargeya S."/>
            <person name="Fitzgerald M."/>
            <person name="Haas B."/>
            <person name="Abouelleil A."/>
            <person name="Alvarado L."/>
            <person name="Arachchi H.M."/>
            <person name="Berlin A."/>
            <person name="Brown A."/>
            <person name="Chapman S.B."/>
            <person name="Chen Z."/>
            <person name="Dunbar C."/>
            <person name="Freedman E."/>
            <person name="Gearin G."/>
            <person name="Gellesch M."/>
            <person name="Goldberg J."/>
            <person name="Griggs A."/>
            <person name="Gujja S."/>
            <person name="Heiman D."/>
            <person name="Howarth C."/>
            <person name="Larson L."/>
            <person name="Lui A."/>
            <person name="MacDonald P.J.P."/>
            <person name="Montmayeur A."/>
            <person name="Murphy C."/>
            <person name="Neiman D."/>
            <person name="Pearson M."/>
            <person name="Priest M."/>
            <person name="Roberts A."/>
            <person name="Saif S."/>
            <person name="Shea T."/>
            <person name="Shenoy N."/>
            <person name="Sisk P."/>
            <person name="Stolte C."/>
            <person name="Sykes S."/>
            <person name="Wortman J."/>
            <person name="Nusbaum C."/>
            <person name="Birren B."/>
        </authorList>
    </citation>
    <scope>NUCLEOTIDE SEQUENCE [LARGE SCALE GENOMIC DNA]</scope>
    <source>
        <strain evidence="4 5">CM5</strain>
    </source>
</reference>
<feature type="region of interest" description="Disordered" evidence="1">
    <location>
        <begin position="157"/>
        <end position="184"/>
    </location>
</feature>
<dbReference type="SUPFAM" id="SSF55383">
    <property type="entry name" value="Copper amine oxidase, domain N"/>
    <property type="match status" value="1"/>
</dbReference>
<evidence type="ECO:0000259" key="3">
    <source>
        <dbReference type="PROSITE" id="PS50041"/>
    </source>
</evidence>
<dbReference type="CDD" id="cd00037">
    <property type="entry name" value="CLECT"/>
    <property type="match status" value="1"/>
</dbReference>
<evidence type="ECO:0000256" key="2">
    <source>
        <dbReference type="SAM" id="SignalP"/>
    </source>
</evidence>
<name>G9XE32_9FIRM</name>
<dbReference type="RefSeq" id="WP_009528635.1">
    <property type="nucleotide sequence ID" value="NZ_JH414597.1"/>
</dbReference>
<dbReference type="InterPro" id="IPR008979">
    <property type="entry name" value="Galactose-bd-like_sf"/>
</dbReference>
<feature type="signal peptide" evidence="2">
    <location>
        <begin position="1"/>
        <end position="30"/>
    </location>
</feature>
<dbReference type="InterPro" id="IPR050111">
    <property type="entry name" value="C-type_lectin/snaclec_domain"/>
</dbReference>
<dbReference type="Proteomes" id="UP000003379">
    <property type="component" value="Unassembled WGS sequence"/>
</dbReference>
<sequence>MFKANYFKKLCSIFTAFVLCAGMMVHISFAYGIDDYDVFLSSFKTDATQNNPKGYTSFMFEITKRYSLKSITTYHWNNGRGMDPGTISLYDDKGNSIGSWNAEARGSSGAQKVNWDVFPDIIIEPGQYYIYDSSPETWSSSVASNFIPFVELKGVQDNSSSSQITPKETNDDNSNGSTDNIPKNADLRVFNGHTYLIVSESVTPEVAEKRCKEMGGYLATITSESENDFLKTLFSEQNAIAYIIGGTDREQEGEWKWMNGESWSFTYWNSPIEPNNGLGRGENYLIAARAESWKWVDFFGGYDNYSTTFPFVCEWSSELPSAKKVSENQSGTVGENLLKNPSFEEGLSYWVEAEGTWNFQEMVENERYKAVHGKYLVWSPQNNPCIYQDVSLSGYNAGQTVELSTQSCNWDQNPPDESQIVLKFLDNSDNVIKQSKAQGSKSSWYRLNISERMPVGAVKARVELWGIRKTGETDAYFDDVSLTVGGNAKPASQINEPVNQPTPTETKKPANTGKPAENKAVQIEITDGTAKSTTSAFNGVTGVTVDFKRTGAIGYRLYRSESEDSLGISVTDFYITSTNFTDVNAEPNTTYYYTLKEILAEADPLNGKREEIGDTLARWKTTTSEFIGQGFKNKSATRHFIMLKIDDPKMSVDGIMQEVDPGKGTAPIVLRGRTVVPIRAIVEAMDGTVGWKDSTQEVSLKASGNSVKMWINKKKLVKNGKNEKMDIEPKVINARTFVPLRFGAENLNCQVDWINSTNSIIIVWSE</sequence>
<dbReference type="Gene3D" id="2.60.120.260">
    <property type="entry name" value="Galactose-binding domain-like"/>
    <property type="match status" value="1"/>
</dbReference>
<dbReference type="Gene3D" id="3.30.457.10">
    <property type="entry name" value="Copper amine oxidase-like, N-terminal domain"/>
    <property type="match status" value="1"/>
</dbReference>
<dbReference type="InterPro" id="IPR016187">
    <property type="entry name" value="CTDL_fold"/>
</dbReference>
<keyword evidence="2" id="KW-0732">Signal</keyword>
<evidence type="ECO:0000313" key="5">
    <source>
        <dbReference type="Proteomes" id="UP000003379"/>
    </source>
</evidence>
<dbReference type="Pfam" id="PF00059">
    <property type="entry name" value="Lectin_C"/>
    <property type="match status" value="1"/>
</dbReference>
<dbReference type="InterPro" id="IPR013783">
    <property type="entry name" value="Ig-like_fold"/>
</dbReference>
<comment type="caution">
    <text evidence="4">The sequence shown here is derived from an EMBL/GenBank/DDBJ whole genome shotgun (WGS) entry which is preliminary data.</text>
</comment>
<feature type="compositionally biased region" description="Polar residues" evidence="1">
    <location>
        <begin position="490"/>
        <end position="504"/>
    </location>
</feature>
<dbReference type="InterPro" id="IPR016186">
    <property type="entry name" value="C-type_lectin-like/link_sf"/>
</dbReference>
<evidence type="ECO:0000256" key="1">
    <source>
        <dbReference type="SAM" id="MobiDB-lite"/>
    </source>
</evidence>
<feature type="compositionally biased region" description="Polar residues" evidence="1">
    <location>
        <begin position="157"/>
        <end position="167"/>
    </location>
</feature>
<dbReference type="Gene3D" id="2.60.40.10">
    <property type="entry name" value="Immunoglobulins"/>
    <property type="match status" value="1"/>
</dbReference>
<dbReference type="EMBL" id="AFZG01000041">
    <property type="protein sequence ID" value="EHL18690.1"/>
    <property type="molecule type" value="Genomic_DNA"/>
</dbReference>
<feature type="chain" id="PRO_5003528532" description="C-type lectin domain-containing protein" evidence="2">
    <location>
        <begin position="31"/>
        <end position="766"/>
    </location>
</feature>
<feature type="region of interest" description="Disordered" evidence="1">
    <location>
        <begin position="487"/>
        <end position="517"/>
    </location>
</feature>
<evidence type="ECO:0000313" key="4">
    <source>
        <dbReference type="EMBL" id="EHL18690.1"/>
    </source>
</evidence>
<accession>G9XE32</accession>
<dbReference type="InterPro" id="IPR001304">
    <property type="entry name" value="C-type_lectin-like"/>
</dbReference>